<evidence type="ECO:0000313" key="5">
    <source>
        <dbReference type="EMBL" id="HGC42399.1"/>
    </source>
</evidence>
<dbReference type="InterPro" id="IPR058634">
    <property type="entry name" value="AaeA-lik-b-barrel"/>
</dbReference>
<keyword evidence="2" id="KW-1133">Transmembrane helix</keyword>
<dbReference type="Gene3D" id="2.40.30.170">
    <property type="match status" value="1"/>
</dbReference>
<evidence type="ECO:0000256" key="2">
    <source>
        <dbReference type="SAM" id="Phobius"/>
    </source>
</evidence>
<feature type="transmembrane region" description="Helical" evidence="2">
    <location>
        <begin position="28"/>
        <end position="47"/>
    </location>
</feature>
<proteinExistence type="predicted"/>
<dbReference type="SUPFAM" id="SSF111369">
    <property type="entry name" value="HlyD-like secretion proteins"/>
    <property type="match status" value="1"/>
</dbReference>
<dbReference type="GO" id="GO:0030313">
    <property type="term" value="C:cell envelope"/>
    <property type="evidence" value="ECO:0007669"/>
    <property type="project" value="UniProtKB-SubCell"/>
</dbReference>
<dbReference type="PANTHER" id="PTHR30386:SF19">
    <property type="entry name" value="MULTIDRUG EXPORT PROTEIN EMRA-RELATED"/>
    <property type="match status" value="1"/>
</dbReference>
<evidence type="ECO:0000259" key="3">
    <source>
        <dbReference type="Pfam" id="PF25917"/>
    </source>
</evidence>
<dbReference type="InterPro" id="IPR050739">
    <property type="entry name" value="MFP"/>
</dbReference>
<dbReference type="Pfam" id="PF25917">
    <property type="entry name" value="BSH_RND"/>
    <property type="match status" value="1"/>
</dbReference>
<dbReference type="Pfam" id="PF25963">
    <property type="entry name" value="Beta-barrel_AAEA"/>
    <property type="match status" value="1"/>
</dbReference>
<feature type="domain" description="p-hydroxybenzoic acid efflux pump subunit AaeA-like beta-barrel" evidence="4">
    <location>
        <begin position="260"/>
        <end position="347"/>
    </location>
</feature>
<comment type="subcellular location">
    <subcellularLocation>
        <location evidence="1">Cell envelope</location>
    </subcellularLocation>
</comment>
<dbReference type="Gene3D" id="2.40.50.100">
    <property type="match status" value="1"/>
</dbReference>
<dbReference type="InterPro" id="IPR058625">
    <property type="entry name" value="MdtA-like_BSH"/>
</dbReference>
<dbReference type="AlphaFoldDB" id="A0A8J4H8M3"/>
<keyword evidence="2" id="KW-0472">Membrane</keyword>
<keyword evidence="2" id="KW-0812">Transmembrane</keyword>
<name>A0A8J4H8M3_9PROT</name>
<dbReference type="PANTHER" id="PTHR30386">
    <property type="entry name" value="MEMBRANE FUSION SUBUNIT OF EMRAB-TOLC MULTIDRUG EFFLUX PUMP"/>
    <property type="match status" value="1"/>
</dbReference>
<comment type="caution">
    <text evidence="5">The sequence shown here is derived from an EMBL/GenBank/DDBJ whole genome shotgun (WGS) entry which is preliminary data.</text>
</comment>
<reference evidence="5" key="1">
    <citation type="journal article" date="2020" name="mSystems">
        <title>Genome- and Community-Level Interaction Insights into Carbon Utilization and Element Cycling Functions of Hydrothermarchaeota in Hydrothermal Sediment.</title>
        <authorList>
            <person name="Zhou Z."/>
            <person name="Liu Y."/>
            <person name="Xu W."/>
            <person name="Pan J."/>
            <person name="Luo Z.H."/>
            <person name="Li M."/>
        </authorList>
    </citation>
    <scope>NUCLEOTIDE SEQUENCE</scope>
    <source>
        <strain evidence="5">SpSt-997</strain>
    </source>
</reference>
<organism evidence="5">
    <name type="scientific">Acidicaldus sp</name>
    <dbReference type="NCBI Taxonomy" id="1872105"/>
    <lineage>
        <taxon>Bacteria</taxon>
        <taxon>Pseudomonadati</taxon>
        <taxon>Pseudomonadota</taxon>
        <taxon>Alphaproteobacteria</taxon>
        <taxon>Acetobacterales</taxon>
        <taxon>Acetobacteraceae</taxon>
        <taxon>Acidicaldus</taxon>
    </lineage>
</organism>
<accession>A0A8J4H8M3</accession>
<dbReference type="GO" id="GO:0055085">
    <property type="term" value="P:transmembrane transport"/>
    <property type="evidence" value="ECO:0007669"/>
    <property type="project" value="InterPro"/>
</dbReference>
<gene>
    <name evidence="5" type="ORF">ENY07_04120</name>
</gene>
<sequence length="362" mass="39473">MSQASAALAARDVEVGLRPRRKSRLLRSILMLGGIAVVAGGALGFWLNGGRYAYTDDAYVQAAVLSVSTDVSGLIAEIDVHEGERVAKGQVLFRIDPRQFDIALAGAKANLAETALTMEAMKRDYRRMLHDIDAKAAQVADDQANLGRYANLVKAGGVTRAEYDDARFKLASDQQALESLRAQAEAELARLSGKPDIDVTKTPQYLEAAAKVAEAQRELEHSTVRAPFSGIVTEVDHLQPGQYLAASTGAFGLVSDEHLWVEAQPKEIELTWVKPGDPVDVTVDTYPDQIWHGVVESIAPSSGSQFSILPAQNSSGNWVKVVQRIPVRIRVDRRPDDPPLRTGMSVETEIDTGHHRTLRDLF</sequence>
<evidence type="ECO:0000256" key="1">
    <source>
        <dbReference type="ARBA" id="ARBA00004196"/>
    </source>
</evidence>
<evidence type="ECO:0000259" key="4">
    <source>
        <dbReference type="Pfam" id="PF25963"/>
    </source>
</evidence>
<protein>
    <submittedName>
        <fullName evidence="5">HlyD family secretion protein</fullName>
    </submittedName>
</protein>
<dbReference type="EMBL" id="DTQM01000079">
    <property type="protein sequence ID" value="HGC42399.1"/>
    <property type="molecule type" value="Genomic_DNA"/>
</dbReference>
<feature type="domain" description="Multidrug resistance protein MdtA-like barrel-sandwich hybrid" evidence="3">
    <location>
        <begin position="66"/>
        <end position="248"/>
    </location>
</feature>